<dbReference type="InterPro" id="IPR004437">
    <property type="entry name" value="ParB/RepB/Spo0J"/>
</dbReference>
<keyword evidence="2" id="KW-0238">DNA-binding</keyword>
<dbReference type="Proteomes" id="UP000199392">
    <property type="component" value="Unassembled WGS sequence"/>
</dbReference>
<evidence type="ECO:0000313" key="5">
    <source>
        <dbReference type="EMBL" id="SFT21729.1"/>
    </source>
</evidence>
<dbReference type="GO" id="GO:0003677">
    <property type="term" value="F:DNA binding"/>
    <property type="evidence" value="ECO:0007669"/>
    <property type="project" value="UniProtKB-KW"/>
</dbReference>
<dbReference type="InterPro" id="IPR013741">
    <property type="entry name" value="KorB_domain"/>
</dbReference>
<dbReference type="GO" id="GO:0005694">
    <property type="term" value="C:chromosome"/>
    <property type="evidence" value="ECO:0007669"/>
    <property type="project" value="TreeGrafter"/>
</dbReference>
<evidence type="ECO:0000259" key="4">
    <source>
        <dbReference type="SMART" id="SM00470"/>
    </source>
</evidence>
<keyword evidence="6" id="KW-1185">Reference proteome</keyword>
<dbReference type="GO" id="GO:0045892">
    <property type="term" value="P:negative regulation of DNA-templated transcription"/>
    <property type="evidence" value="ECO:0007669"/>
    <property type="project" value="InterPro"/>
</dbReference>
<sequence length="348" mass="37342">MAPKKFNSTTETLDRLAASGQLSALMRKNAPLPPAQREMPLEDIVADPEQPRRHFDEEQLASLSASIKAQGVLQAITVQPSDEDGKHRIIMGERRFQAAQRAGLKTIPVVIREMTAELRMAQLTENVQRADLTTLEVAEAVAAMRAAGQSRSAIAQSLGWNEGEVSRFAALATMPAALKEAAADNAPIRALSDLHALWKKDEEAVSAFLAEASAGEISRVSVERLRAEIDTKDIRAEEQSTAQSPAGQKAEAPEGVTPMPGDPSGVEGRAAESGLSLSGTVRTVPNAMPPQKAVQSAATLRIEHDGRMGTMHIERATSSNAFVIVSLDGGHEEELPLSDIKLVEVRRN</sequence>
<accession>A0A1I6W6X1</accession>
<dbReference type="FunFam" id="3.90.1530.30:FF:000001">
    <property type="entry name" value="Chromosome partitioning protein ParB"/>
    <property type="match status" value="1"/>
</dbReference>
<dbReference type="RefSeq" id="WP_092430621.1">
    <property type="nucleotide sequence ID" value="NZ_FNCL01000021.1"/>
</dbReference>
<dbReference type="InterPro" id="IPR037048">
    <property type="entry name" value="KorB_C_sf"/>
</dbReference>
<dbReference type="OrthoDB" id="4204233at2"/>
<comment type="similarity">
    <text evidence="1">Belongs to the ParB family.</text>
</comment>
<dbReference type="PANTHER" id="PTHR33375:SF1">
    <property type="entry name" value="CHROMOSOME-PARTITIONING PROTEIN PARB-RELATED"/>
    <property type="match status" value="1"/>
</dbReference>
<dbReference type="STRING" id="311180.SAMN04488050_115103"/>
<proteinExistence type="inferred from homology"/>
<name>A0A1I6W6X1_9RHOB</name>
<dbReference type="SMART" id="SM00470">
    <property type="entry name" value="ParB"/>
    <property type="match status" value="1"/>
</dbReference>
<dbReference type="AlphaFoldDB" id="A0A1I6W6X1"/>
<organism evidence="5 6">
    <name type="scientific">Alloyangia pacifica</name>
    <dbReference type="NCBI Taxonomy" id="311180"/>
    <lineage>
        <taxon>Bacteria</taxon>
        <taxon>Pseudomonadati</taxon>
        <taxon>Pseudomonadota</taxon>
        <taxon>Alphaproteobacteria</taxon>
        <taxon>Rhodobacterales</taxon>
        <taxon>Roseobacteraceae</taxon>
        <taxon>Alloyangia</taxon>
    </lineage>
</organism>
<dbReference type="Gene3D" id="2.30.30.150">
    <property type="entry name" value="KorB, C-terminal domain"/>
    <property type="match status" value="1"/>
</dbReference>
<dbReference type="NCBIfam" id="TIGR00180">
    <property type="entry name" value="parB_part"/>
    <property type="match status" value="1"/>
</dbReference>
<dbReference type="InterPro" id="IPR003115">
    <property type="entry name" value="ParB_N"/>
</dbReference>
<dbReference type="SUPFAM" id="SSF110849">
    <property type="entry name" value="ParB/Sulfiredoxin"/>
    <property type="match status" value="1"/>
</dbReference>
<dbReference type="InterPro" id="IPR036086">
    <property type="entry name" value="ParB/Sulfiredoxin_sf"/>
</dbReference>
<dbReference type="InterPro" id="IPR050336">
    <property type="entry name" value="Chromosome_partition/occlusion"/>
</dbReference>
<dbReference type="CDD" id="cd16393">
    <property type="entry name" value="SPO0J_N"/>
    <property type="match status" value="1"/>
</dbReference>
<dbReference type="EMBL" id="FOZW01000015">
    <property type="protein sequence ID" value="SFT21729.1"/>
    <property type="molecule type" value="Genomic_DNA"/>
</dbReference>
<feature type="domain" description="ParB-like N-terminal" evidence="4">
    <location>
        <begin position="37"/>
        <end position="127"/>
    </location>
</feature>
<dbReference type="SUPFAM" id="SSF109709">
    <property type="entry name" value="KorB DNA-binding domain-like"/>
    <property type="match status" value="1"/>
</dbReference>
<protein>
    <submittedName>
        <fullName evidence="5">Chromosome partitioning protein, ParB family</fullName>
    </submittedName>
</protein>
<reference evidence="6" key="1">
    <citation type="submission" date="2016-10" db="EMBL/GenBank/DDBJ databases">
        <authorList>
            <person name="Varghese N."/>
            <person name="Submissions S."/>
        </authorList>
    </citation>
    <scope>NUCLEOTIDE SEQUENCE [LARGE SCALE GENOMIC DNA]</scope>
    <source>
        <strain evidence="6">DSM 26894</strain>
    </source>
</reference>
<feature type="region of interest" description="Disordered" evidence="3">
    <location>
        <begin position="231"/>
        <end position="273"/>
    </location>
</feature>
<dbReference type="Pfam" id="PF02195">
    <property type="entry name" value="ParB_N"/>
    <property type="match status" value="1"/>
</dbReference>
<evidence type="ECO:0000256" key="2">
    <source>
        <dbReference type="ARBA" id="ARBA00023125"/>
    </source>
</evidence>
<evidence type="ECO:0000256" key="3">
    <source>
        <dbReference type="SAM" id="MobiDB-lite"/>
    </source>
</evidence>
<evidence type="ECO:0000256" key="1">
    <source>
        <dbReference type="ARBA" id="ARBA00006295"/>
    </source>
</evidence>
<dbReference type="GO" id="GO:0007059">
    <property type="term" value="P:chromosome segregation"/>
    <property type="evidence" value="ECO:0007669"/>
    <property type="project" value="TreeGrafter"/>
</dbReference>
<dbReference type="PANTHER" id="PTHR33375">
    <property type="entry name" value="CHROMOSOME-PARTITIONING PROTEIN PARB-RELATED"/>
    <property type="match status" value="1"/>
</dbReference>
<dbReference type="Gene3D" id="1.10.10.2830">
    <property type="match status" value="1"/>
</dbReference>
<gene>
    <name evidence="5" type="ORF">SAMN04488050_115103</name>
</gene>
<evidence type="ECO:0000313" key="6">
    <source>
        <dbReference type="Proteomes" id="UP000199392"/>
    </source>
</evidence>
<dbReference type="Gene3D" id="3.90.1530.30">
    <property type="match status" value="1"/>
</dbReference>
<dbReference type="Pfam" id="PF08535">
    <property type="entry name" value="KorB"/>
    <property type="match status" value="1"/>
</dbReference>